<dbReference type="RefSeq" id="XP_004223799.1">
    <property type="nucleotide sequence ID" value="XM_004223751.1"/>
</dbReference>
<dbReference type="PANTHER" id="PTHR44916:SF1">
    <property type="entry name" value="CHAPERONE DNAJ-DOMAIN SUPERFAMILY PROTEIN-RELATED"/>
    <property type="match status" value="1"/>
</dbReference>
<dbReference type="AlphaFoldDB" id="K6VEZ9"/>
<dbReference type="EMBL" id="DF157104">
    <property type="protein sequence ID" value="GAB67852.1"/>
    <property type="molecule type" value="Genomic_DNA"/>
</dbReference>
<dbReference type="OMA" id="ILVLTYH"/>
<protein>
    <submittedName>
        <fullName evidence="3">DnaJ domain containing protein</fullName>
    </submittedName>
</protein>
<dbReference type="Gene3D" id="1.10.287.110">
    <property type="entry name" value="DnaJ domain"/>
    <property type="match status" value="2"/>
</dbReference>
<dbReference type="InterPro" id="IPR042977">
    <property type="entry name" value="AtJ6-like"/>
</dbReference>
<dbReference type="CDD" id="cd06257">
    <property type="entry name" value="DnaJ"/>
    <property type="match status" value="1"/>
</dbReference>
<dbReference type="SUPFAM" id="SSF46565">
    <property type="entry name" value="Chaperone J-domain"/>
    <property type="match status" value="2"/>
</dbReference>
<dbReference type="GeneID" id="14694225"/>
<keyword evidence="4" id="KW-1185">Reference proteome</keyword>
<proteinExistence type="predicted"/>
<feature type="region of interest" description="Disordered" evidence="1">
    <location>
        <begin position="321"/>
        <end position="391"/>
    </location>
</feature>
<accession>K6VEZ9</accession>
<reference evidence="3 4" key="1">
    <citation type="journal article" date="2012" name="Nat. Genet.">
        <title>Plasmodium cynomolgi genome sequences provide insight into Plasmodium vivax and the monkey malaria clade.</title>
        <authorList>
            <person name="Tachibana S."/>
            <person name="Sullivan S.A."/>
            <person name="Kawai S."/>
            <person name="Nakamura S."/>
            <person name="Kim H.R."/>
            <person name="Goto N."/>
            <person name="Arisue N."/>
            <person name="Palacpac N.M.Q."/>
            <person name="Honma H."/>
            <person name="Yagi M."/>
            <person name="Tougan T."/>
            <person name="Katakai Y."/>
            <person name="Kaneko O."/>
            <person name="Mita T."/>
            <person name="Kita K."/>
            <person name="Yasutomi Y."/>
            <person name="Sutton P.L."/>
            <person name="Shakhbatyan R."/>
            <person name="Horii T."/>
            <person name="Yasunaga T."/>
            <person name="Barnwell J.W."/>
            <person name="Escalante A.A."/>
            <person name="Carlton J.M."/>
            <person name="Tanabe K."/>
        </authorList>
    </citation>
    <scope>NUCLEOTIDE SEQUENCE [LARGE SCALE GENOMIC DNA]</scope>
    <source>
        <strain evidence="3 4">B</strain>
    </source>
</reference>
<dbReference type="PANTHER" id="PTHR44916">
    <property type="entry name" value="CHAPERONE DNAJ-DOMAIN SUPERFAMILY PROTEIN-RELATED"/>
    <property type="match status" value="1"/>
</dbReference>
<name>K6VEZ9_PLACD</name>
<dbReference type="KEGG" id="pcy:PCYB_124180"/>
<dbReference type="PhylomeDB" id="K6VEZ9"/>
<dbReference type="PROSITE" id="PS50076">
    <property type="entry name" value="DNAJ_2"/>
    <property type="match status" value="1"/>
</dbReference>
<evidence type="ECO:0000259" key="2">
    <source>
        <dbReference type="PROSITE" id="PS50076"/>
    </source>
</evidence>
<evidence type="ECO:0000313" key="3">
    <source>
        <dbReference type="EMBL" id="GAB67852.1"/>
    </source>
</evidence>
<organism evidence="3 4">
    <name type="scientific">Plasmodium cynomolgi (strain B)</name>
    <dbReference type="NCBI Taxonomy" id="1120755"/>
    <lineage>
        <taxon>Eukaryota</taxon>
        <taxon>Sar</taxon>
        <taxon>Alveolata</taxon>
        <taxon>Apicomplexa</taxon>
        <taxon>Aconoidasida</taxon>
        <taxon>Haemosporida</taxon>
        <taxon>Plasmodiidae</taxon>
        <taxon>Plasmodium</taxon>
        <taxon>Plasmodium (Plasmodium)</taxon>
    </lineage>
</organism>
<dbReference type="Pfam" id="PF00226">
    <property type="entry name" value="DnaJ"/>
    <property type="match status" value="2"/>
</dbReference>
<dbReference type="Pfam" id="PF23302">
    <property type="entry name" value="HTH_DNAJC9"/>
    <property type="match status" value="1"/>
</dbReference>
<feature type="compositionally biased region" description="Acidic residues" evidence="1">
    <location>
        <begin position="101"/>
        <end position="120"/>
    </location>
</feature>
<sequence>MKSDTKLDLYEILGVEKNASVKEIAKAYRILVLTYHPDKFAARRGKVQGKGEISEEGKGETGAKGKGETGAKGKGETDVKGKGETGEDEKNGKLDVLEKETVDEEENDGEDEIVKDDEEGAAQKREQDTDEPLTLEKCKEMFLQIQKAYEILRDPEKRKNYDEFGLEDDEYSEFKNYLNPKFFHERIKVEDILNYEKKYKNSLDEKEDLIEFYNKFNGNLTHILEYIPFSEEADLTRYIDIYNSLFKSKEIKKTPDYDKSLKNMNNIVKKYATLMKKDSRVSKKRKSSAPPLDDLVLAIRNNEAKRTLKMNTLLSNIEKEYQKKNPKKRKVKPPTEEELNEISKRLEENKRKNAASKKLKRGWRGDGAPHPNALAPGEKITKHQLCEASTL</sequence>
<dbReference type="PRINTS" id="PR00625">
    <property type="entry name" value="JDOMAIN"/>
</dbReference>
<dbReference type="Proteomes" id="UP000006319">
    <property type="component" value="Chromosome 12"/>
</dbReference>
<feature type="region of interest" description="Disordered" evidence="1">
    <location>
        <begin position="41"/>
        <end position="132"/>
    </location>
</feature>
<dbReference type="SMART" id="SM00271">
    <property type="entry name" value="DnaJ"/>
    <property type="match status" value="1"/>
</dbReference>
<gene>
    <name evidence="3" type="ORF">PCYB_124180</name>
</gene>
<evidence type="ECO:0000256" key="1">
    <source>
        <dbReference type="SAM" id="MobiDB-lite"/>
    </source>
</evidence>
<feature type="compositionally biased region" description="Basic and acidic residues" evidence="1">
    <location>
        <begin position="52"/>
        <end position="100"/>
    </location>
</feature>
<evidence type="ECO:0000313" key="4">
    <source>
        <dbReference type="Proteomes" id="UP000006319"/>
    </source>
</evidence>
<feature type="compositionally biased region" description="Basic residues" evidence="1">
    <location>
        <begin position="352"/>
        <end position="362"/>
    </location>
</feature>
<feature type="domain" description="J" evidence="2">
    <location>
        <begin position="8"/>
        <end position="165"/>
    </location>
</feature>
<dbReference type="OrthoDB" id="445556at2759"/>
<feature type="compositionally biased region" description="Basic and acidic residues" evidence="1">
    <location>
        <begin position="341"/>
        <end position="351"/>
    </location>
</feature>
<dbReference type="InterPro" id="IPR001623">
    <property type="entry name" value="DnaJ_domain"/>
</dbReference>
<dbReference type="eggNOG" id="KOG0719">
    <property type="taxonomic scope" value="Eukaryota"/>
</dbReference>
<dbReference type="InterPro" id="IPR056453">
    <property type="entry name" value="HTH_DNAJC9"/>
</dbReference>
<dbReference type="VEuPathDB" id="PlasmoDB:PCYB_124180"/>
<dbReference type="InterPro" id="IPR036869">
    <property type="entry name" value="J_dom_sf"/>
</dbReference>